<organism evidence="2 3">
    <name type="scientific">Porcisia hertigi</name>
    <dbReference type="NCBI Taxonomy" id="2761500"/>
    <lineage>
        <taxon>Eukaryota</taxon>
        <taxon>Discoba</taxon>
        <taxon>Euglenozoa</taxon>
        <taxon>Kinetoplastea</taxon>
        <taxon>Metakinetoplastina</taxon>
        <taxon>Trypanosomatida</taxon>
        <taxon>Trypanosomatidae</taxon>
        <taxon>Leishmaniinae</taxon>
        <taxon>Porcisia</taxon>
    </lineage>
</organism>
<evidence type="ECO:0000313" key="2">
    <source>
        <dbReference type="EMBL" id="KAG5500528.1"/>
    </source>
</evidence>
<comment type="caution">
    <text evidence="2">The sequence shown here is derived from an EMBL/GenBank/DDBJ whole genome shotgun (WGS) entry which is preliminary data.</text>
</comment>
<dbReference type="AlphaFoldDB" id="A0A836LGW6"/>
<feature type="transmembrane region" description="Helical" evidence="1">
    <location>
        <begin position="12"/>
        <end position="31"/>
    </location>
</feature>
<dbReference type="EMBL" id="JAFJZO010000028">
    <property type="protein sequence ID" value="KAG5500528.1"/>
    <property type="molecule type" value="Genomic_DNA"/>
</dbReference>
<evidence type="ECO:0000313" key="3">
    <source>
        <dbReference type="Proteomes" id="UP000674318"/>
    </source>
</evidence>
<keyword evidence="1" id="KW-1133">Transmembrane helix</keyword>
<evidence type="ECO:0000256" key="1">
    <source>
        <dbReference type="SAM" id="Phobius"/>
    </source>
</evidence>
<keyword evidence="1" id="KW-0472">Membrane</keyword>
<dbReference type="OrthoDB" id="259573at2759"/>
<dbReference type="GeneID" id="94289700"/>
<keyword evidence="1" id="KW-0812">Transmembrane</keyword>
<dbReference type="RefSeq" id="XP_067755862.1">
    <property type="nucleotide sequence ID" value="XM_067899623.1"/>
</dbReference>
<accession>A0A836LGW6</accession>
<dbReference type="KEGG" id="phet:94289700"/>
<protein>
    <submittedName>
        <fullName evidence="2">Uncharacterized protein</fullName>
    </submittedName>
</protein>
<sequence>MFCISGVCRRVVYYGFLVLLAVYLVLCVVMIPQYRYLAIMILIVMALYATSAWRWLPSERRVVREKAEAMVRQRCNSPFP</sequence>
<proteinExistence type="predicted"/>
<keyword evidence="3" id="KW-1185">Reference proteome</keyword>
<feature type="transmembrane region" description="Helical" evidence="1">
    <location>
        <begin position="37"/>
        <end position="56"/>
    </location>
</feature>
<name>A0A836LGW6_9TRYP</name>
<reference evidence="2 3" key="1">
    <citation type="submission" date="2021-02" db="EMBL/GenBank/DDBJ databases">
        <title>Porcisia hertigi Genome sequencing and assembly.</title>
        <authorList>
            <person name="Almutairi H."/>
            <person name="Gatherer D."/>
        </authorList>
    </citation>
    <scope>NUCLEOTIDE SEQUENCE [LARGE SCALE GENOMIC DNA]</scope>
    <source>
        <strain evidence="2 3">C119</strain>
    </source>
</reference>
<gene>
    <name evidence="2" type="ORF">JKF63_03622</name>
</gene>
<dbReference type="Proteomes" id="UP000674318">
    <property type="component" value="Chromosome 28"/>
</dbReference>